<dbReference type="EMBL" id="JAJTTC010000001">
    <property type="protein sequence ID" value="MCF0060630.1"/>
    <property type="molecule type" value="Genomic_DNA"/>
</dbReference>
<protein>
    <submittedName>
        <fullName evidence="1">Uncharacterized protein</fullName>
    </submittedName>
</protein>
<dbReference type="Proteomes" id="UP001139000">
    <property type="component" value="Unassembled WGS sequence"/>
</dbReference>
<dbReference type="RefSeq" id="WP_234653517.1">
    <property type="nucleotide sequence ID" value="NZ_CP094997.1"/>
</dbReference>
<evidence type="ECO:0000313" key="2">
    <source>
        <dbReference type="Proteomes" id="UP001139000"/>
    </source>
</evidence>
<evidence type="ECO:0000313" key="1">
    <source>
        <dbReference type="EMBL" id="MCF0060630.1"/>
    </source>
</evidence>
<comment type="caution">
    <text evidence="1">The sequence shown here is derived from an EMBL/GenBank/DDBJ whole genome shotgun (WGS) entry which is preliminary data.</text>
</comment>
<accession>A0A9X1PGD3</accession>
<proteinExistence type="predicted"/>
<sequence>MKIYKKQYQSIDLILINAYQKKVIAYLTQTFDTKTFPSLLGGLSAEQFTYKCYRQAIEYNIDQEASVTAYTLLSILNGINFIEKPEYEIYKYKLLEDTTDSNLYIFEIPSLSMK</sequence>
<keyword evidence="2" id="KW-1185">Reference proteome</keyword>
<name>A0A9X1PGD3_9BACT</name>
<dbReference type="AlphaFoldDB" id="A0A9X1PGD3"/>
<gene>
    <name evidence="1" type="ORF">LXM26_03940</name>
</gene>
<organism evidence="1 2">
    <name type="scientific">Dyadobacter chenwenxiniae</name>
    <dbReference type="NCBI Taxonomy" id="2906456"/>
    <lineage>
        <taxon>Bacteria</taxon>
        <taxon>Pseudomonadati</taxon>
        <taxon>Bacteroidota</taxon>
        <taxon>Cytophagia</taxon>
        <taxon>Cytophagales</taxon>
        <taxon>Spirosomataceae</taxon>
        <taxon>Dyadobacter</taxon>
    </lineage>
</organism>
<reference evidence="1" key="1">
    <citation type="submission" date="2021-12" db="EMBL/GenBank/DDBJ databases">
        <title>Novel species in genus Dyadobacter.</title>
        <authorList>
            <person name="Ma C."/>
        </authorList>
    </citation>
    <scope>NUCLEOTIDE SEQUENCE</scope>
    <source>
        <strain evidence="1">LJ419</strain>
    </source>
</reference>